<sequence length="219" mass="24380">MEDIIKIAIYIHAFFGGVGLITGMGSIIVKKGSPHHKQMGKLFSISMLASSLISIPISWTPNHENVFLFVISVFTIYLVLAGNSALKFKNNTQANWFDITISGTMLLFSIFMIAFGIYLSINSNTMSILFLFFGGFGMLLTIKDFLFYNNKSKPKNAWLIAHLGKMNGALIASITAFFIAGIGVNNLIAWLSPTVIGTIYIIYWKRKMTIKTKEKRTVS</sequence>
<name>A0ABW0C722_9FLAO</name>
<evidence type="ECO:0000313" key="3">
    <source>
        <dbReference type="Proteomes" id="UP001596162"/>
    </source>
</evidence>
<dbReference type="Proteomes" id="UP001596162">
    <property type="component" value="Unassembled WGS sequence"/>
</dbReference>
<gene>
    <name evidence="2" type="ORF">ACFPH8_08665</name>
</gene>
<evidence type="ECO:0008006" key="4">
    <source>
        <dbReference type="Google" id="ProtNLM"/>
    </source>
</evidence>
<feature type="transmembrane region" description="Helical" evidence="1">
    <location>
        <begin position="158"/>
        <end position="181"/>
    </location>
</feature>
<keyword evidence="1" id="KW-1133">Transmembrane helix</keyword>
<feature type="transmembrane region" description="Helical" evidence="1">
    <location>
        <begin position="66"/>
        <end position="86"/>
    </location>
</feature>
<evidence type="ECO:0000256" key="1">
    <source>
        <dbReference type="SAM" id="Phobius"/>
    </source>
</evidence>
<evidence type="ECO:0000313" key="2">
    <source>
        <dbReference type="EMBL" id="MFC5195395.1"/>
    </source>
</evidence>
<dbReference type="EMBL" id="JBHSLA010000003">
    <property type="protein sequence ID" value="MFC5195395.1"/>
    <property type="molecule type" value="Genomic_DNA"/>
</dbReference>
<feature type="transmembrane region" description="Helical" evidence="1">
    <location>
        <begin position="7"/>
        <end position="29"/>
    </location>
</feature>
<dbReference type="RefSeq" id="WP_376860188.1">
    <property type="nucleotide sequence ID" value="NZ_JBHSLA010000003.1"/>
</dbReference>
<feature type="transmembrane region" description="Helical" evidence="1">
    <location>
        <begin position="127"/>
        <end position="146"/>
    </location>
</feature>
<reference evidence="3" key="1">
    <citation type="journal article" date="2019" name="Int. J. Syst. Evol. Microbiol.">
        <title>The Global Catalogue of Microorganisms (GCM) 10K type strain sequencing project: providing services to taxonomists for standard genome sequencing and annotation.</title>
        <authorList>
            <consortium name="The Broad Institute Genomics Platform"/>
            <consortium name="The Broad Institute Genome Sequencing Center for Infectious Disease"/>
            <person name="Wu L."/>
            <person name="Ma J."/>
        </authorList>
    </citation>
    <scope>NUCLEOTIDE SEQUENCE [LARGE SCALE GENOMIC DNA]</scope>
    <source>
        <strain evidence="3">JCM 17978</strain>
    </source>
</reference>
<comment type="caution">
    <text evidence="2">The sequence shown here is derived from an EMBL/GenBank/DDBJ whole genome shotgun (WGS) entry which is preliminary data.</text>
</comment>
<organism evidence="2 3">
    <name type="scientific">Bizionia hallyeonensis</name>
    <dbReference type="NCBI Taxonomy" id="1123757"/>
    <lineage>
        <taxon>Bacteria</taxon>
        <taxon>Pseudomonadati</taxon>
        <taxon>Bacteroidota</taxon>
        <taxon>Flavobacteriia</taxon>
        <taxon>Flavobacteriales</taxon>
        <taxon>Flavobacteriaceae</taxon>
        <taxon>Bizionia</taxon>
    </lineage>
</organism>
<keyword evidence="3" id="KW-1185">Reference proteome</keyword>
<feature type="transmembrane region" description="Helical" evidence="1">
    <location>
        <begin position="187"/>
        <end position="204"/>
    </location>
</feature>
<protein>
    <recommendedName>
        <fullName evidence="4">DUF2306 domain-containing protein</fullName>
    </recommendedName>
</protein>
<proteinExistence type="predicted"/>
<feature type="transmembrane region" description="Helical" evidence="1">
    <location>
        <begin position="98"/>
        <end position="121"/>
    </location>
</feature>
<keyword evidence="1" id="KW-0472">Membrane</keyword>
<accession>A0ABW0C722</accession>
<keyword evidence="1" id="KW-0812">Transmembrane</keyword>